<proteinExistence type="inferred from homology"/>
<comment type="caution">
    <text evidence="5">The sequence shown here is derived from an EMBL/GenBank/DDBJ whole genome shotgun (WGS) entry which is preliminary data.</text>
</comment>
<reference evidence="5" key="1">
    <citation type="submission" date="2022-08" db="EMBL/GenBank/DDBJ databases">
        <authorList>
            <person name="Marques A."/>
        </authorList>
    </citation>
    <scope>NUCLEOTIDE SEQUENCE</scope>
    <source>
        <strain evidence="5">RhyPub2mFocal</strain>
        <tissue evidence="5">Leaves</tissue>
    </source>
</reference>
<dbReference type="GO" id="GO:0006357">
    <property type="term" value="P:regulation of transcription by RNA polymerase II"/>
    <property type="evidence" value="ECO:0007669"/>
    <property type="project" value="InterPro"/>
</dbReference>
<keyword evidence="4" id="KW-0804">Transcription</keyword>
<comment type="similarity">
    <text evidence="2 4">Belongs to the Mediator complex subunit 11 family.</text>
</comment>
<comment type="function">
    <text evidence="4">Component of the Mediator complex, a coactivator involved in the regulated transcription of nearly all RNA polymerase II-dependent genes. Mediator functions as a bridge to convey information from gene-specific regulatory proteins to the basal RNA polymerase II transcription machinery. Mediator is recruited to promoters by direct interactions with regulatory proteins and serves as a scaffold for the assembly of a functional pre-initiation complex with RNA polymerase II and the general transcription factors.</text>
</comment>
<name>A0AAV8H4Z9_9POAL</name>
<keyword evidence="4" id="KW-0010">Activator</keyword>
<dbReference type="GO" id="GO:0003712">
    <property type="term" value="F:transcription coregulator activity"/>
    <property type="evidence" value="ECO:0007669"/>
    <property type="project" value="InterPro"/>
</dbReference>
<dbReference type="Proteomes" id="UP001140206">
    <property type="component" value="Chromosome 1"/>
</dbReference>
<gene>
    <name evidence="4" type="primary">MED11</name>
    <name evidence="5" type="ORF">LUZ62_023072</name>
</gene>
<evidence type="ECO:0000256" key="4">
    <source>
        <dbReference type="RuleBase" id="RU364147"/>
    </source>
</evidence>
<keyword evidence="4" id="KW-0805">Transcription regulation</keyword>
<dbReference type="Gene3D" id="1.10.287.3490">
    <property type="match status" value="1"/>
</dbReference>
<dbReference type="Pfam" id="PF10280">
    <property type="entry name" value="Med11"/>
    <property type="match status" value="1"/>
</dbReference>
<evidence type="ECO:0000313" key="6">
    <source>
        <dbReference type="Proteomes" id="UP001140206"/>
    </source>
</evidence>
<dbReference type="GO" id="GO:0016592">
    <property type="term" value="C:mediator complex"/>
    <property type="evidence" value="ECO:0007669"/>
    <property type="project" value="InterPro"/>
</dbReference>
<comment type="subunit">
    <text evidence="4">Component of the Mediator complex.</text>
</comment>
<keyword evidence="6" id="KW-1185">Reference proteome</keyword>
<dbReference type="InterPro" id="IPR019404">
    <property type="entry name" value="Mediator_Med11"/>
</dbReference>
<evidence type="ECO:0000256" key="1">
    <source>
        <dbReference type="ARBA" id="ARBA00004123"/>
    </source>
</evidence>
<dbReference type="PANTHER" id="PTHR22890">
    <property type="entry name" value="MEDIATOR OF RNA POLYMERASE II TRANSCRIPTION SUBUNIT 11"/>
    <property type="match status" value="1"/>
</dbReference>
<keyword evidence="3 4" id="KW-0539">Nucleus</keyword>
<dbReference type="AlphaFoldDB" id="A0AAV8H4Z9"/>
<sequence>MSRGSIHLIRPKKTPFIRFTSYIRIPESENHPLLTRARERRDRSENRFSPFSLEHESDESLALVRISVDQVSCDRQIFSPSFFEALSLSTPSLVNLNFLSSGLTPLILIRYLFFWGLIERLIGGVPRSSENSKESSSLQRLHYVEKRIVRLLELAGVAMDELGNASAPKTEVLASHCRDFMMAIKEIQTMLREEIRSTCEYRPFEKCDYNSRISNEICCKKLEHIIEQLDAMQQNIDQCSNSI</sequence>
<evidence type="ECO:0000256" key="3">
    <source>
        <dbReference type="ARBA" id="ARBA00023242"/>
    </source>
</evidence>
<evidence type="ECO:0000313" key="5">
    <source>
        <dbReference type="EMBL" id="KAJ4810506.1"/>
    </source>
</evidence>
<evidence type="ECO:0000256" key="2">
    <source>
        <dbReference type="ARBA" id="ARBA00008186"/>
    </source>
</evidence>
<organism evidence="5 6">
    <name type="scientific">Rhynchospora pubera</name>
    <dbReference type="NCBI Taxonomy" id="906938"/>
    <lineage>
        <taxon>Eukaryota</taxon>
        <taxon>Viridiplantae</taxon>
        <taxon>Streptophyta</taxon>
        <taxon>Embryophyta</taxon>
        <taxon>Tracheophyta</taxon>
        <taxon>Spermatophyta</taxon>
        <taxon>Magnoliopsida</taxon>
        <taxon>Liliopsida</taxon>
        <taxon>Poales</taxon>
        <taxon>Cyperaceae</taxon>
        <taxon>Cyperoideae</taxon>
        <taxon>Rhynchosporeae</taxon>
        <taxon>Rhynchospora</taxon>
    </lineage>
</organism>
<dbReference type="EMBL" id="JAMFTS010000001">
    <property type="protein sequence ID" value="KAJ4810506.1"/>
    <property type="molecule type" value="Genomic_DNA"/>
</dbReference>
<comment type="subcellular location">
    <subcellularLocation>
        <location evidence="1 4">Nucleus</location>
    </subcellularLocation>
</comment>
<protein>
    <recommendedName>
        <fullName evidence="4">Mediator of RNA polymerase II transcription subunit 11</fullName>
    </recommendedName>
    <alternativeName>
        <fullName evidence="4">Mediator complex subunit 11</fullName>
    </alternativeName>
</protein>
<accession>A0AAV8H4Z9</accession>